<keyword evidence="2" id="KW-0540">Nuclease</keyword>
<proteinExistence type="predicted"/>
<organism evidence="2 3">
    <name type="scientific">Streptomyces gamaensis</name>
    <dbReference type="NCBI Taxonomy" id="1763542"/>
    <lineage>
        <taxon>Bacteria</taxon>
        <taxon>Bacillati</taxon>
        <taxon>Actinomycetota</taxon>
        <taxon>Actinomycetes</taxon>
        <taxon>Kitasatosporales</taxon>
        <taxon>Streptomycetaceae</taxon>
        <taxon>Streptomyces</taxon>
    </lineage>
</organism>
<accession>A0ABW0YXR8</accession>
<dbReference type="InterPro" id="IPR012296">
    <property type="entry name" value="Nuclease_put_TT1808"/>
</dbReference>
<dbReference type="Gene3D" id="3.90.1570.10">
    <property type="entry name" value="tt1808, chain A"/>
    <property type="match status" value="1"/>
</dbReference>
<keyword evidence="2" id="KW-0255">Endonuclease</keyword>
<reference evidence="3" key="1">
    <citation type="journal article" date="2019" name="Int. J. Syst. Evol. Microbiol.">
        <title>The Global Catalogue of Microorganisms (GCM) 10K type strain sequencing project: providing services to taxonomists for standard genome sequencing and annotation.</title>
        <authorList>
            <consortium name="The Broad Institute Genomics Platform"/>
            <consortium name="The Broad Institute Genome Sequencing Center for Infectious Disease"/>
            <person name="Wu L."/>
            <person name="Ma J."/>
        </authorList>
    </citation>
    <scope>NUCLEOTIDE SEQUENCE [LARGE SCALE GENOMIC DNA]</scope>
    <source>
        <strain evidence="3">CGMCC 4.7304</strain>
    </source>
</reference>
<dbReference type="InterPro" id="IPR011335">
    <property type="entry name" value="Restrct_endonuc-II-like"/>
</dbReference>
<dbReference type="InterPro" id="IPR008538">
    <property type="entry name" value="Uma2"/>
</dbReference>
<dbReference type="RefSeq" id="WP_390316673.1">
    <property type="nucleotide sequence ID" value="NZ_JBHSPB010000007.1"/>
</dbReference>
<dbReference type="CDD" id="cd06260">
    <property type="entry name" value="DUF820-like"/>
    <property type="match status" value="1"/>
</dbReference>
<evidence type="ECO:0000313" key="2">
    <source>
        <dbReference type="EMBL" id="MFC5721409.1"/>
    </source>
</evidence>
<dbReference type="PANTHER" id="PTHR35400:SF3">
    <property type="entry name" value="SLL1072 PROTEIN"/>
    <property type="match status" value="1"/>
</dbReference>
<protein>
    <submittedName>
        <fullName evidence="2">Uma2 family endonuclease</fullName>
    </submittedName>
</protein>
<dbReference type="Proteomes" id="UP001596083">
    <property type="component" value="Unassembled WGS sequence"/>
</dbReference>
<dbReference type="GO" id="GO:0004519">
    <property type="term" value="F:endonuclease activity"/>
    <property type="evidence" value="ECO:0007669"/>
    <property type="project" value="UniProtKB-KW"/>
</dbReference>
<evidence type="ECO:0000313" key="3">
    <source>
        <dbReference type="Proteomes" id="UP001596083"/>
    </source>
</evidence>
<sequence>MADSDEPSPDEMFELLYEIVPQVYRGELVEGRITMSPKSGARSAIIEDVRGQMLERFGRKGNRFPMDVGLDLPGGGNVFCPDLFKPAAGAKPDKKGKWRYQDVEFVLEVVSRGTARNDYGVKKDTYAVAEIAVYVIADPYTGKCHVYTLPKDGEYHGYSTIDFGEPIDLTDTVLGMTLETDEFPRE</sequence>
<evidence type="ECO:0000259" key="1">
    <source>
        <dbReference type="Pfam" id="PF05685"/>
    </source>
</evidence>
<keyword evidence="2" id="KW-0378">Hydrolase</keyword>
<feature type="domain" description="Putative restriction endonuclease" evidence="1">
    <location>
        <begin position="13"/>
        <end position="179"/>
    </location>
</feature>
<dbReference type="Pfam" id="PF05685">
    <property type="entry name" value="Uma2"/>
    <property type="match status" value="1"/>
</dbReference>
<dbReference type="SUPFAM" id="SSF52980">
    <property type="entry name" value="Restriction endonuclease-like"/>
    <property type="match status" value="1"/>
</dbReference>
<gene>
    <name evidence="2" type="ORF">ACFP1Z_14650</name>
</gene>
<keyword evidence="3" id="KW-1185">Reference proteome</keyword>
<dbReference type="EMBL" id="JBHSPB010000007">
    <property type="protein sequence ID" value="MFC5721409.1"/>
    <property type="molecule type" value="Genomic_DNA"/>
</dbReference>
<comment type="caution">
    <text evidence="2">The sequence shown here is derived from an EMBL/GenBank/DDBJ whole genome shotgun (WGS) entry which is preliminary data.</text>
</comment>
<name>A0ABW0YXR8_9ACTN</name>
<dbReference type="PANTHER" id="PTHR35400">
    <property type="entry name" value="SLR1083 PROTEIN"/>
    <property type="match status" value="1"/>
</dbReference>